<evidence type="ECO:0000313" key="2">
    <source>
        <dbReference type="Proteomes" id="UP001062846"/>
    </source>
</evidence>
<dbReference type="Proteomes" id="UP001062846">
    <property type="component" value="Chromosome 1"/>
</dbReference>
<gene>
    <name evidence="1" type="ORF">RHMOL_Rhmol01G0327400</name>
</gene>
<accession>A0ACC0Q9F8</accession>
<proteinExistence type="predicted"/>
<name>A0ACC0Q9F8_RHOML</name>
<comment type="caution">
    <text evidence="1">The sequence shown here is derived from an EMBL/GenBank/DDBJ whole genome shotgun (WGS) entry which is preliminary data.</text>
</comment>
<organism evidence="1 2">
    <name type="scientific">Rhododendron molle</name>
    <name type="common">Chinese azalea</name>
    <name type="synonym">Azalea mollis</name>
    <dbReference type="NCBI Taxonomy" id="49168"/>
    <lineage>
        <taxon>Eukaryota</taxon>
        <taxon>Viridiplantae</taxon>
        <taxon>Streptophyta</taxon>
        <taxon>Embryophyta</taxon>
        <taxon>Tracheophyta</taxon>
        <taxon>Spermatophyta</taxon>
        <taxon>Magnoliopsida</taxon>
        <taxon>eudicotyledons</taxon>
        <taxon>Gunneridae</taxon>
        <taxon>Pentapetalae</taxon>
        <taxon>asterids</taxon>
        <taxon>Ericales</taxon>
        <taxon>Ericaceae</taxon>
        <taxon>Ericoideae</taxon>
        <taxon>Rhodoreae</taxon>
        <taxon>Rhododendron</taxon>
    </lineage>
</organism>
<dbReference type="EMBL" id="CM046388">
    <property type="protein sequence ID" value="KAI8574086.1"/>
    <property type="molecule type" value="Genomic_DNA"/>
</dbReference>
<evidence type="ECO:0000313" key="1">
    <source>
        <dbReference type="EMBL" id="KAI8574086.1"/>
    </source>
</evidence>
<reference evidence="1" key="1">
    <citation type="submission" date="2022-02" db="EMBL/GenBank/DDBJ databases">
        <title>Plant Genome Project.</title>
        <authorList>
            <person name="Zhang R.-G."/>
        </authorList>
    </citation>
    <scope>NUCLEOTIDE SEQUENCE</scope>
    <source>
        <strain evidence="1">AT1</strain>
    </source>
</reference>
<keyword evidence="2" id="KW-1185">Reference proteome</keyword>
<protein>
    <submittedName>
        <fullName evidence="1">Uncharacterized protein</fullName>
    </submittedName>
</protein>
<sequence>MLFPEVLRKLQSLEFCQSSLTEKKSVKFFFLSAGTRRLDLVIIRMLGINNSILGL</sequence>